<accession>A0A1R3G8E9</accession>
<dbReference type="AlphaFoldDB" id="A0A1R3G8E9"/>
<proteinExistence type="predicted"/>
<comment type="caution">
    <text evidence="1">The sequence shown here is derived from an EMBL/GenBank/DDBJ whole genome shotgun (WGS) entry which is preliminary data.</text>
</comment>
<organism evidence="1 2">
    <name type="scientific">Corchorus olitorius</name>
    <dbReference type="NCBI Taxonomy" id="93759"/>
    <lineage>
        <taxon>Eukaryota</taxon>
        <taxon>Viridiplantae</taxon>
        <taxon>Streptophyta</taxon>
        <taxon>Embryophyta</taxon>
        <taxon>Tracheophyta</taxon>
        <taxon>Spermatophyta</taxon>
        <taxon>Magnoliopsida</taxon>
        <taxon>eudicotyledons</taxon>
        <taxon>Gunneridae</taxon>
        <taxon>Pentapetalae</taxon>
        <taxon>rosids</taxon>
        <taxon>malvids</taxon>
        <taxon>Malvales</taxon>
        <taxon>Malvaceae</taxon>
        <taxon>Grewioideae</taxon>
        <taxon>Apeibeae</taxon>
        <taxon>Corchorus</taxon>
    </lineage>
</organism>
<keyword evidence="2" id="KW-1185">Reference proteome</keyword>
<name>A0A1R3G8E9_9ROSI</name>
<evidence type="ECO:0000313" key="1">
    <source>
        <dbReference type="EMBL" id="OMO54343.1"/>
    </source>
</evidence>
<protein>
    <submittedName>
        <fullName evidence="1">Uncharacterized protein</fullName>
    </submittedName>
</protein>
<dbReference type="EMBL" id="AWUE01023273">
    <property type="protein sequence ID" value="OMO54343.1"/>
    <property type="molecule type" value="Genomic_DNA"/>
</dbReference>
<reference evidence="2" key="1">
    <citation type="submission" date="2013-09" db="EMBL/GenBank/DDBJ databases">
        <title>Corchorus olitorius genome sequencing.</title>
        <authorList>
            <person name="Alam M."/>
            <person name="Haque M.S."/>
            <person name="Islam M.S."/>
            <person name="Emdad E.M."/>
            <person name="Islam M.M."/>
            <person name="Ahmed B."/>
            <person name="Halim A."/>
            <person name="Hossen Q.M.M."/>
            <person name="Hossain M.Z."/>
            <person name="Ahmed R."/>
            <person name="Khan M.M."/>
            <person name="Islam R."/>
            <person name="Rashid M.M."/>
            <person name="Khan S.A."/>
            <person name="Rahman M.S."/>
            <person name="Alam M."/>
            <person name="Yahiya A.S."/>
            <person name="Khan M.S."/>
            <person name="Azam M.S."/>
            <person name="Haque T."/>
            <person name="Lashkar M.Z.H."/>
            <person name="Akhand A.I."/>
            <person name="Morshed G."/>
            <person name="Roy S."/>
            <person name="Uddin K.S."/>
            <person name="Rabeya T."/>
            <person name="Hossain A.S."/>
            <person name="Chowdhury A."/>
            <person name="Snigdha A.R."/>
            <person name="Mortoza M.S."/>
            <person name="Matin S.A."/>
            <person name="Hoque S.M.E."/>
            <person name="Islam M.K."/>
            <person name="Roy D.K."/>
            <person name="Haider R."/>
            <person name="Moosa M.M."/>
            <person name="Elias S.M."/>
            <person name="Hasan A.M."/>
            <person name="Jahan S."/>
            <person name="Shafiuddin M."/>
            <person name="Mahmood N."/>
            <person name="Shommy N.S."/>
        </authorList>
    </citation>
    <scope>NUCLEOTIDE SEQUENCE [LARGE SCALE GENOMIC DNA]</scope>
    <source>
        <strain evidence="2">cv. O-4</strain>
    </source>
</reference>
<sequence length="81" mass="9434">MVDGRDLGFHFRIGLDRFEVFGGCLRRSRHQGREEEVRASFSGRFGCHRSSVETPTRWSKVEPAEEMFSGEVGWRRGMKKK</sequence>
<dbReference type="Proteomes" id="UP000187203">
    <property type="component" value="Unassembled WGS sequence"/>
</dbReference>
<gene>
    <name evidence="1" type="ORF">COLO4_36520</name>
</gene>
<evidence type="ECO:0000313" key="2">
    <source>
        <dbReference type="Proteomes" id="UP000187203"/>
    </source>
</evidence>